<feature type="compositionally biased region" description="Polar residues" evidence="13">
    <location>
        <begin position="442"/>
        <end position="455"/>
    </location>
</feature>
<evidence type="ECO:0000313" key="19">
    <source>
        <dbReference type="Proteomes" id="UP001152797"/>
    </source>
</evidence>
<evidence type="ECO:0000256" key="14">
    <source>
        <dbReference type="SAM" id="Phobius"/>
    </source>
</evidence>
<evidence type="ECO:0000313" key="18">
    <source>
        <dbReference type="EMBL" id="CAL4787411.1"/>
    </source>
</evidence>
<reference evidence="17" key="2">
    <citation type="submission" date="2024-04" db="EMBL/GenBank/DDBJ databases">
        <authorList>
            <person name="Chen Y."/>
            <person name="Shah S."/>
            <person name="Dougan E. K."/>
            <person name="Thang M."/>
            <person name="Chan C."/>
        </authorList>
    </citation>
    <scope>NUCLEOTIDE SEQUENCE [LARGE SCALE GENOMIC DNA]</scope>
</reference>
<dbReference type="InterPro" id="IPR027359">
    <property type="entry name" value="Volt_channel_dom_sf"/>
</dbReference>
<feature type="domain" description="EF-hand" evidence="15">
    <location>
        <begin position="1269"/>
        <end position="1304"/>
    </location>
</feature>
<dbReference type="EMBL" id="CAMXCT020002735">
    <property type="protein sequence ID" value="CAL1153474.1"/>
    <property type="molecule type" value="Genomic_DNA"/>
</dbReference>
<evidence type="ECO:0000259" key="15">
    <source>
        <dbReference type="PROSITE" id="PS50222"/>
    </source>
</evidence>
<keyword evidence="11 14" id="KW-0472">Membrane</keyword>
<dbReference type="InterPro" id="IPR005821">
    <property type="entry name" value="Ion_trans_dom"/>
</dbReference>
<dbReference type="Gene3D" id="1.20.120.350">
    <property type="entry name" value="Voltage-gated potassium channels. Chain C"/>
    <property type="match status" value="1"/>
</dbReference>
<reference evidence="16" key="1">
    <citation type="submission" date="2022-10" db="EMBL/GenBank/DDBJ databases">
        <authorList>
            <person name="Chen Y."/>
            <person name="Dougan E. K."/>
            <person name="Chan C."/>
            <person name="Rhodes N."/>
            <person name="Thang M."/>
        </authorList>
    </citation>
    <scope>NUCLEOTIDE SEQUENCE</scope>
</reference>
<dbReference type="GO" id="GO:0008076">
    <property type="term" value="C:voltage-gated potassium channel complex"/>
    <property type="evidence" value="ECO:0007669"/>
    <property type="project" value="InterPro"/>
</dbReference>
<feature type="compositionally biased region" description="Low complexity" evidence="13">
    <location>
        <begin position="504"/>
        <end position="524"/>
    </location>
</feature>
<evidence type="ECO:0000313" key="17">
    <source>
        <dbReference type="EMBL" id="CAL1153474.1"/>
    </source>
</evidence>
<evidence type="ECO:0000256" key="7">
    <source>
        <dbReference type="ARBA" id="ARBA00022882"/>
    </source>
</evidence>
<dbReference type="SUPFAM" id="SSF81324">
    <property type="entry name" value="Voltage-gated potassium channels"/>
    <property type="match status" value="1"/>
</dbReference>
<dbReference type="SMART" id="SM00054">
    <property type="entry name" value="EFh"/>
    <property type="match status" value="2"/>
</dbReference>
<keyword evidence="12 18" id="KW-0407">Ion channel</keyword>
<evidence type="ECO:0000256" key="10">
    <source>
        <dbReference type="ARBA" id="ARBA00023065"/>
    </source>
</evidence>
<dbReference type="PRINTS" id="PR00169">
    <property type="entry name" value="KCHANNEL"/>
</dbReference>
<keyword evidence="8" id="KW-0630">Potassium</keyword>
<dbReference type="PROSITE" id="PS00018">
    <property type="entry name" value="EF_HAND_1"/>
    <property type="match status" value="2"/>
</dbReference>
<feature type="compositionally biased region" description="Basic and acidic residues" evidence="13">
    <location>
        <begin position="871"/>
        <end position="885"/>
    </location>
</feature>
<keyword evidence="4 14" id="KW-0812">Transmembrane</keyword>
<dbReference type="GO" id="GO:0001508">
    <property type="term" value="P:action potential"/>
    <property type="evidence" value="ECO:0007669"/>
    <property type="project" value="TreeGrafter"/>
</dbReference>
<keyword evidence="10" id="KW-0406">Ion transport</keyword>
<keyword evidence="3" id="KW-0633">Potassium transport</keyword>
<organism evidence="16">
    <name type="scientific">Cladocopium goreaui</name>
    <dbReference type="NCBI Taxonomy" id="2562237"/>
    <lineage>
        <taxon>Eukaryota</taxon>
        <taxon>Sar</taxon>
        <taxon>Alveolata</taxon>
        <taxon>Dinophyceae</taxon>
        <taxon>Suessiales</taxon>
        <taxon>Symbiodiniaceae</taxon>
        <taxon>Cladocopium</taxon>
    </lineage>
</organism>
<dbReference type="PROSITE" id="PS50222">
    <property type="entry name" value="EF_HAND_2"/>
    <property type="match status" value="2"/>
</dbReference>
<dbReference type="InterPro" id="IPR002048">
    <property type="entry name" value="EF_hand_dom"/>
</dbReference>
<keyword evidence="5" id="KW-0631">Potassium channel</keyword>
<evidence type="ECO:0000256" key="1">
    <source>
        <dbReference type="ARBA" id="ARBA00004141"/>
    </source>
</evidence>
<dbReference type="GO" id="GO:0005249">
    <property type="term" value="F:voltage-gated potassium channel activity"/>
    <property type="evidence" value="ECO:0007669"/>
    <property type="project" value="InterPro"/>
</dbReference>
<keyword evidence="6" id="KW-0106">Calcium</keyword>
<dbReference type="PANTHER" id="PTHR11537:SF254">
    <property type="entry name" value="POTASSIUM VOLTAGE-GATED CHANNEL PROTEIN SHAB"/>
    <property type="match status" value="1"/>
</dbReference>
<dbReference type="Pfam" id="PF22740">
    <property type="entry name" value="PapZ_C"/>
    <property type="match status" value="1"/>
</dbReference>
<comment type="caution">
    <text evidence="16">The sequence shown here is derived from an EMBL/GenBank/DDBJ whole genome shotgun (WGS) entry which is preliminary data.</text>
</comment>
<accession>A0A9P1G3Y3</accession>
<evidence type="ECO:0000256" key="8">
    <source>
        <dbReference type="ARBA" id="ARBA00022958"/>
    </source>
</evidence>
<keyword evidence="9 14" id="KW-1133">Transmembrane helix</keyword>
<protein>
    <submittedName>
        <fullName evidence="18">Potassium voltage-gated channel subfamily C member 3 (KSHIIID) (Voltage-gated potassium channel subunit Kv3.3)</fullName>
    </submittedName>
</protein>
<dbReference type="InterPro" id="IPR028325">
    <property type="entry name" value="VG_K_chnl"/>
</dbReference>
<dbReference type="SUPFAM" id="SSF47473">
    <property type="entry name" value="EF-hand"/>
    <property type="match status" value="1"/>
</dbReference>
<feature type="region of interest" description="Disordered" evidence="13">
    <location>
        <begin position="433"/>
        <end position="537"/>
    </location>
</feature>
<evidence type="ECO:0000256" key="5">
    <source>
        <dbReference type="ARBA" id="ARBA00022826"/>
    </source>
</evidence>
<keyword evidence="7" id="KW-0851">Voltage-gated channel</keyword>
<evidence type="ECO:0000256" key="9">
    <source>
        <dbReference type="ARBA" id="ARBA00022989"/>
    </source>
</evidence>
<evidence type="ECO:0000256" key="3">
    <source>
        <dbReference type="ARBA" id="ARBA00022538"/>
    </source>
</evidence>
<dbReference type="Proteomes" id="UP001152797">
    <property type="component" value="Unassembled WGS sequence"/>
</dbReference>
<comment type="subcellular location">
    <subcellularLocation>
        <location evidence="1">Membrane</location>
        <topology evidence="1">Multi-pass membrane protein</topology>
    </subcellularLocation>
</comment>
<name>A0A9P1G3Y3_9DINO</name>
<dbReference type="Gene3D" id="1.10.287.70">
    <property type="match status" value="1"/>
</dbReference>
<dbReference type="InterPro" id="IPR018247">
    <property type="entry name" value="EF_Hand_1_Ca_BS"/>
</dbReference>
<feature type="region of interest" description="Disordered" evidence="13">
    <location>
        <begin position="824"/>
        <end position="923"/>
    </location>
</feature>
<dbReference type="Gene3D" id="1.10.238.10">
    <property type="entry name" value="EF-hand"/>
    <property type="match status" value="1"/>
</dbReference>
<keyword evidence="2" id="KW-0813">Transport</keyword>
<feature type="transmembrane region" description="Helical" evidence="14">
    <location>
        <begin position="1182"/>
        <end position="1206"/>
    </location>
</feature>
<feature type="transmembrane region" description="Helical" evidence="14">
    <location>
        <begin position="1088"/>
        <end position="1108"/>
    </location>
</feature>
<proteinExistence type="predicted"/>
<evidence type="ECO:0000256" key="2">
    <source>
        <dbReference type="ARBA" id="ARBA00022448"/>
    </source>
</evidence>
<feature type="transmembrane region" description="Helical" evidence="14">
    <location>
        <begin position="1128"/>
        <end position="1147"/>
    </location>
</feature>
<evidence type="ECO:0000256" key="12">
    <source>
        <dbReference type="ARBA" id="ARBA00023303"/>
    </source>
</evidence>
<keyword evidence="19" id="KW-1185">Reference proteome</keyword>
<feature type="compositionally biased region" description="Polar residues" evidence="13">
    <location>
        <begin position="824"/>
        <end position="847"/>
    </location>
</feature>
<dbReference type="PANTHER" id="PTHR11537">
    <property type="entry name" value="VOLTAGE-GATED POTASSIUM CHANNEL"/>
    <property type="match status" value="1"/>
</dbReference>
<dbReference type="InterPro" id="IPR011992">
    <property type="entry name" value="EF-hand-dom_pair"/>
</dbReference>
<evidence type="ECO:0000256" key="13">
    <source>
        <dbReference type="SAM" id="MobiDB-lite"/>
    </source>
</evidence>
<dbReference type="Pfam" id="PF00520">
    <property type="entry name" value="Ion_trans"/>
    <property type="match status" value="1"/>
</dbReference>
<dbReference type="EMBL" id="CAMXCT010002735">
    <property type="protein sequence ID" value="CAI4000099.1"/>
    <property type="molecule type" value="Genomic_DNA"/>
</dbReference>
<sequence>MLRSPSGYSSSSADHIEGAVNNCLRGLDRSRCLVVTSGARWTGRQPSFPGAKVLQIDCRHFHDPDSDRSIRGCTGRHPSIIRGVALHEAMNDLVEQVTDFLRANPNGKLVIHLYCTSGRHRSVGLAALIYYFLDVTDWRKPLLIHYHSPEWREMTCGGHCSLCATADTRELGNLMNRHLPDVRVVDVDEPDRAYYNGDEIYPHVDTIQDCASSSPCMFQHIHLQAVVLETHLVEEHITKETNEAVIMEDKTDQKKILFERQAWSAISKQPPIRHPCDESQRQRLERELRDILNDNSGDPYRWNVDEDILSWIISSAKLWGNRDRVIWITDPSLPHEEQQQQGIRVDIKLRSHVRSTLISGGKWMNRQGWVKSSFYRPRDSAGTLWNRLQREEAVGENVDLPTTWADLVIFSHRDVRPRAYTGRVVLLSGDQGFEGSIAPKTEPQNAPKTEPQKSQKYVPKTKVHLQSRKNPPTPPQPSRFMICTDDDMFKGNPKIQTPKDESTDYSTSSSDESPVAKPVKSKSSNGKPCHEKTPKDEVIIKTEPGDVLPVGLMARDPDGPNMHEVVLVVIGGEQQSFLDARISPDSQSDGYEPSVLEAPEPIASDPVLKPNLRVKEGHRLCLPGATLSEPEMRPHNGPIYDIGRMSHRGPAFAFPQEEQRPPLGGTNYPDSSVDLTCATVDSQKVKFPGSAQACFGTEMRMGIKNAEILVTNPNLMLGMESPGAAEYSPSQEAVRRQHPKYSFADNVQERVQNAKPVTRLTLPAADLAQRELEEIDAAKLKAPEDPVPVPPGLSRTLQEQLDSLTDKVDVCLSEILNVKVLTTKLPSNDKPTGGWSTPQNPCDQLVQQPGAASSSKKKSAKLQWSENGEEEALRETARHSSEDAPHSGAATSMPVQRRSEWPTKAPKTTIRQNTAGSDSPPEKALHHVVSQKGPRQAIVAGGVDLQVAWKLHAKRITQQDPTLELSPMLRLVHRSWMETAWEFLDDPDSSRGAWWACLFQKLIVCIALLFSCLQVTKEPLMDPLNFAIWETALDILFLSEFLARIICTPLRRTYVLDPLNWADMLSVCALPLRIAAGFVLYDPLSEDVLVRILMFVVPLIRFLKLLRYFEIFRLLIDAFKNSATALPVLAYIMALITLFGATGIYLAEEKANIPYFQQAMWLAIVTMTSVGYGDFYPETLAGYIVVSMLTFVSVLFLAMPVGIIGYEFTCCWQSRDRVLLITKVRKCLEKWGYSAKDVRILFDYVDANGDGDLNLSEFIELIRQMRIGISVESAFDLFTLFDDDNNGTLDATEFLRHIFPEQYVKDQQEKQTPPRKSRAVVGEALQHLEKIQDSHENSAEHF</sequence>
<dbReference type="Pfam" id="PF13499">
    <property type="entry name" value="EF-hand_7"/>
    <property type="match status" value="1"/>
</dbReference>
<dbReference type="InterPro" id="IPR053931">
    <property type="entry name" value="RapZ_C"/>
</dbReference>
<evidence type="ECO:0000313" key="16">
    <source>
        <dbReference type="EMBL" id="CAI4000099.1"/>
    </source>
</evidence>
<feature type="compositionally biased region" description="Basic and acidic residues" evidence="13">
    <location>
        <begin position="528"/>
        <end position="537"/>
    </location>
</feature>
<dbReference type="OrthoDB" id="415460at2759"/>
<dbReference type="EMBL" id="CAMXCT030002735">
    <property type="protein sequence ID" value="CAL4787411.1"/>
    <property type="molecule type" value="Genomic_DNA"/>
</dbReference>
<evidence type="ECO:0000256" key="11">
    <source>
        <dbReference type="ARBA" id="ARBA00023136"/>
    </source>
</evidence>
<dbReference type="GO" id="GO:0005509">
    <property type="term" value="F:calcium ion binding"/>
    <property type="evidence" value="ECO:0007669"/>
    <property type="project" value="InterPro"/>
</dbReference>
<evidence type="ECO:0000256" key="6">
    <source>
        <dbReference type="ARBA" id="ARBA00022837"/>
    </source>
</evidence>
<feature type="region of interest" description="Disordered" evidence="13">
    <location>
        <begin position="582"/>
        <end position="604"/>
    </location>
</feature>
<evidence type="ECO:0000256" key="4">
    <source>
        <dbReference type="ARBA" id="ARBA00022692"/>
    </source>
</evidence>
<feature type="domain" description="EF-hand" evidence="15">
    <location>
        <begin position="1233"/>
        <end position="1268"/>
    </location>
</feature>
<gene>
    <name evidence="16" type="ORF">C1SCF055_LOCUS26246</name>
</gene>